<feature type="compositionally biased region" description="Basic and acidic residues" evidence="1">
    <location>
        <begin position="71"/>
        <end position="80"/>
    </location>
</feature>
<dbReference type="Proteomes" id="UP000789524">
    <property type="component" value="Unassembled WGS sequence"/>
</dbReference>
<protein>
    <submittedName>
        <fullName evidence="2">(African queen) hypothetical protein</fullName>
    </submittedName>
</protein>
<feature type="region of interest" description="Disordered" evidence="1">
    <location>
        <begin position="59"/>
        <end position="91"/>
    </location>
</feature>
<keyword evidence="3" id="KW-1185">Reference proteome</keyword>
<evidence type="ECO:0000313" key="3">
    <source>
        <dbReference type="Proteomes" id="UP000789524"/>
    </source>
</evidence>
<evidence type="ECO:0000313" key="2">
    <source>
        <dbReference type="EMBL" id="CAG9563204.1"/>
    </source>
</evidence>
<gene>
    <name evidence="2" type="ORF">DCHRY22_LOCUS4396</name>
</gene>
<name>A0A8J2VRC0_9NEOP</name>
<dbReference type="EMBL" id="CAKASE010000049">
    <property type="protein sequence ID" value="CAG9563204.1"/>
    <property type="molecule type" value="Genomic_DNA"/>
</dbReference>
<sequence length="91" mass="9966">MLTGTVQRSAFQSTRASLSVSLTIYRAFRNRNNSTVFVLFVVACVSDCGFGCKPLSWQRSSDSRYGALSPQDRRGPKHEQVQGTGKIAHAA</sequence>
<accession>A0A8J2VRC0</accession>
<organism evidence="2 3">
    <name type="scientific">Danaus chrysippus</name>
    <name type="common">African queen</name>
    <dbReference type="NCBI Taxonomy" id="151541"/>
    <lineage>
        <taxon>Eukaryota</taxon>
        <taxon>Metazoa</taxon>
        <taxon>Ecdysozoa</taxon>
        <taxon>Arthropoda</taxon>
        <taxon>Hexapoda</taxon>
        <taxon>Insecta</taxon>
        <taxon>Pterygota</taxon>
        <taxon>Neoptera</taxon>
        <taxon>Endopterygota</taxon>
        <taxon>Lepidoptera</taxon>
        <taxon>Glossata</taxon>
        <taxon>Ditrysia</taxon>
        <taxon>Papilionoidea</taxon>
        <taxon>Nymphalidae</taxon>
        <taxon>Danainae</taxon>
        <taxon>Danaini</taxon>
        <taxon>Danaina</taxon>
        <taxon>Danaus</taxon>
        <taxon>Anosia</taxon>
    </lineage>
</organism>
<dbReference type="AlphaFoldDB" id="A0A8J2VRC0"/>
<evidence type="ECO:0000256" key="1">
    <source>
        <dbReference type="SAM" id="MobiDB-lite"/>
    </source>
</evidence>
<proteinExistence type="predicted"/>
<comment type="caution">
    <text evidence="2">The sequence shown here is derived from an EMBL/GenBank/DDBJ whole genome shotgun (WGS) entry which is preliminary data.</text>
</comment>
<reference evidence="2" key="1">
    <citation type="submission" date="2021-09" db="EMBL/GenBank/DDBJ databases">
        <authorList>
            <person name="Martin H S."/>
        </authorList>
    </citation>
    <scope>NUCLEOTIDE SEQUENCE</scope>
</reference>